<dbReference type="AlphaFoldDB" id="A0A4R5VEC9"/>
<name>A0A4R5VEC9_9RHOB</name>
<dbReference type="Proteomes" id="UP000295301">
    <property type="component" value="Unassembled WGS sequence"/>
</dbReference>
<dbReference type="InterPro" id="IPR029069">
    <property type="entry name" value="HotDog_dom_sf"/>
</dbReference>
<organism evidence="2 3">
    <name type="scientific">Antarcticimicrobium luteum</name>
    <dbReference type="NCBI Taxonomy" id="2547397"/>
    <lineage>
        <taxon>Bacteria</taxon>
        <taxon>Pseudomonadati</taxon>
        <taxon>Pseudomonadota</taxon>
        <taxon>Alphaproteobacteria</taxon>
        <taxon>Rhodobacterales</taxon>
        <taxon>Paracoccaceae</taxon>
        <taxon>Antarcticimicrobium</taxon>
    </lineage>
</organism>
<feature type="region of interest" description="Disordered" evidence="1">
    <location>
        <begin position="1"/>
        <end position="20"/>
    </location>
</feature>
<proteinExistence type="predicted"/>
<evidence type="ECO:0000313" key="2">
    <source>
        <dbReference type="EMBL" id="TDK50701.1"/>
    </source>
</evidence>
<evidence type="ECO:0000256" key="1">
    <source>
        <dbReference type="SAM" id="MobiDB-lite"/>
    </source>
</evidence>
<dbReference type="SUPFAM" id="SSF54637">
    <property type="entry name" value="Thioesterase/thiol ester dehydrase-isomerase"/>
    <property type="match status" value="1"/>
</dbReference>
<accession>A0A4R5VEC9</accession>
<reference evidence="2 3" key="1">
    <citation type="submission" date="2019-03" db="EMBL/GenBank/DDBJ databases">
        <title>Ruegeria lutea sp. nov., a novel strain, isolated from marine sediment, the Masan Bay, South Korea.</title>
        <authorList>
            <person name="Kim J."/>
            <person name="Kim D.-Y."/>
            <person name="Lee S.-S."/>
        </authorList>
    </citation>
    <scope>NUCLEOTIDE SEQUENCE [LARGE SCALE GENOMIC DNA]</scope>
    <source>
        <strain evidence="2 3">318-1</strain>
    </source>
</reference>
<dbReference type="CDD" id="cd00586">
    <property type="entry name" value="4HBT"/>
    <property type="match status" value="1"/>
</dbReference>
<dbReference type="EMBL" id="SMUV01000054">
    <property type="protein sequence ID" value="TDK50701.1"/>
    <property type="molecule type" value="Genomic_DNA"/>
</dbReference>
<protein>
    <submittedName>
        <fullName evidence="2">Acyl-CoA thioesterase</fullName>
    </submittedName>
</protein>
<evidence type="ECO:0000313" key="3">
    <source>
        <dbReference type="Proteomes" id="UP000295301"/>
    </source>
</evidence>
<dbReference type="Pfam" id="PF13279">
    <property type="entry name" value="4HBT_2"/>
    <property type="match status" value="1"/>
</dbReference>
<dbReference type="Gene3D" id="3.10.129.10">
    <property type="entry name" value="Hotdog Thioesterase"/>
    <property type="match status" value="1"/>
</dbReference>
<comment type="caution">
    <text evidence="2">The sequence shown here is derived from an EMBL/GenBank/DDBJ whole genome shotgun (WGS) entry which is preliminary data.</text>
</comment>
<dbReference type="OrthoDB" id="9801517at2"/>
<keyword evidence="3" id="KW-1185">Reference proteome</keyword>
<dbReference type="RefSeq" id="WP_133358781.1">
    <property type="nucleotide sequence ID" value="NZ_SMUV01000054.1"/>
</dbReference>
<gene>
    <name evidence="2" type="ORF">E1832_05755</name>
</gene>
<sequence length="159" mass="17872">MDLRYLTPLTPEEQTAHGLSAPQPMAMADRVRFSELDNQNHVNNKAYVDWFERVRIEHLNRTIVPHFAPGPAPRVALHSATVRYHKEMLADEAYIATARVAAFRTSSFTLEQQIWSGDLRASLLGILVMLRPDGSGARYPLPETLCAYLIKEEGAQGEV</sequence>